<keyword evidence="1" id="KW-0863">Zinc-finger</keyword>
<comment type="caution">
    <text evidence="4">The sequence shown here is derived from an EMBL/GenBank/DDBJ whole genome shotgun (WGS) entry which is preliminary data.</text>
</comment>
<dbReference type="GO" id="GO:0006281">
    <property type="term" value="P:DNA repair"/>
    <property type="evidence" value="ECO:0007669"/>
    <property type="project" value="UniProtKB-UniRule"/>
</dbReference>
<dbReference type="GO" id="GO:0008270">
    <property type="term" value="F:zinc ion binding"/>
    <property type="evidence" value="ECO:0007669"/>
    <property type="project" value="UniProtKB-UniRule"/>
</dbReference>
<evidence type="ECO:0000259" key="2">
    <source>
        <dbReference type="Pfam" id="PF04894"/>
    </source>
</evidence>
<proteinExistence type="inferred from homology"/>
<dbReference type="InterPro" id="IPR006979">
    <property type="entry name" value="Nre_C"/>
</dbReference>
<feature type="domain" description="Archaeal Nre C-terminal" evidence="3">
    <location>
        <begin position="313"/>
        <end position="422"/>
    </location>
</feature>
<sequence>MNRMQDIVSFAETAKSLTPNLCIKCKGKGLCGRPYCPILEKFKSIESVVPRSSGETSIFGASPPSVFVGRYNYPNVMAGPMIPPQLCGDDAMQLEDPKALLKMGIQDVIASRSQLVRANTGINVKRARLPDNPLIEKSQELALSKNPVDTEAWFNKPISNKLKFDNVLTPMGPSGDLKKFDITENPKVPKKVDSLVYDDDALAKDAISELWDGNIPAEHISRLLSIGLLGQERKLVPTRWSITAVDDMVGKDLLSEIRDYQQLSEVTVFSGGVFGNHFEIILIPRMFSFELIEVWMPRTVWSGGSTWIEADHEGFGGKRKYSNLAGGYYAARLGALEYLSSIKRQATVFMVREIRPEYWAPLGVWVVREGVREAFSREPEKFGSVEHAITNISSRLKTDRSKWMAQAAMLPDVRFQRTLDSFF</sequence>
<comment type="function">
    <text evidence="1">Involved in DNA damage repair.</text>
</comment>
<keyword evidence="1" id="KW-0862">Zinc</keyword>
<dbReference type="PANTHER" id="PTHR38136">
    <property type="entry name" value="DNA REPAIR PROTEIN"/>
    <property type="match status" value="1"/>
</dbReference>
<keyword evidence="5" id="KW-1185">Reference proteome</keyword>
<feature type="domain" description="Archaeal Nre N-terminal" evidence="2">
    <location>
        <begin position="30"/>
        <end position="302"/>
    </location>
</feature>
<dbReference type="PANTHER" id="PTHR38136:SF2">
    <property type="entry name" value="DNA REPAIR PROTEIN"/>
    <property type="match status" value="1"/>
</dbReference>
<keyword evidence="1" id="KW-0227">DNA damage</keyword>
<name>A0A7Z7AVA7_9EURY</name>
<dbReference type="Proteomes" id="UP000199259">
    <property type="component" value="Unassembled WGS sequence"/>
</dbReference>
<evidence type="ECO:0000313" key="5">
    <source>
        <dbReference type="Proteomes" id="UP000199259"/>
    </source>
</evidence>
<organism evidence="4 5">
    <name type="scientific">Methanolobus vulcani</name>
    <dbReference type="NCBI Taxonomy" id="38026"/>
    <lineage>
        <taxon>Archaea</taxon>
        <taxon>Methanobacteriati</taxon>
        <taxon>Methanobacteriota</taxon>
        <taxon>Stenosarchaea group</taxon>
        <taxon>Methanomicrobia</taxon>
        <taxon>Methanosarcinales</taxon>
        <taxon>Methanosarcinaceae</taxon>
        <taxon>Methanolobus</taxon>
    </lineage>
</organism>
<feature type="zinc finger region" description="C4-type" evidence="1">
    <location>
        <begin position="22"/>
        <end position="36"/>
    </location>
</feature>
<accession>A0A7Z7AVA7</accession>
<dbReference type="InterPro" id="IPR006978">
    <property type="entry name" value="Nre_N"/>
</dbReference>
<dbReference type="Pfam" id="PF04895">
    <property type="entry name" value="Nre_C"/>
    <property type="match status" value="1"/>
</dbReference>
<evidence type="ECO:0000313" key="4">
    <source>
        <dbReference type="EMBL" id="SDF47646.1"/>
    </source>
</evidence>
<reference evidence="4 5" key="1">
    <citation type="submission" date="2016-10" db="EMBL/GenBank/DDBJ databases">
        <authorList>
            <person name="Varghese N."/>
            <person name="Submissions S."/>
        </authorList>
    </citation>
    <scope>NUCLEOTIDE SEQUENCE [LARGE SCALE GENOMIC DNA]</scope>
    <source>
        <strain evidence="4 5">PL 12/M</strain>
    </source>
</reference>
<evidence type="ECO:0000256" key="1">
    <source>
        <dbReference type="HAMAP-Rule" id="MF_02096"/>
    </source>
</evidence>
<dbReference type="EMBL" id="FNCA01000002">
    <property type="protein sequence ID" value="SDF47646.1"/>
    <property type="molecule type" value="Genomic_DNA"/>
</dbReference>
<comment type="domain">
    <text evidence="1">Contains a predicted C4 metal binding domain at the N-terminus, which could be a zinc finger DNA binding domain.</text>
</comment>
<dbReference type="HAMAP" id="MF_02096">
    <property type="entry name" value="Nre"/>
    <property type="match status" value="1"/>
</dbReference>
<dbReference type="InterPro" id="IPR033167">
    <property type="entry name" value="Nre"/>
</dbReference>
<protein>
    <recommendedName>
        <fullName evidence="1">DNA repair protein</fullName>
    </recommendedName>
</protein>
<keyword evidence="1" id="KW-0479">Metal-binding</keyword>
<keyword evidence="1" id="KW-0234">DNA repair</keyword>
<dbReference type="Pfam" id="PF04894">
    <property type="entry name" value="Nre_N"/>
    <property type="match status" value="1"/>
</dbReference>
<dbReference type="AlphaFoldDB" id="A0A7Z7AVA7"/>
<evidence type="ECO:0000259" key="3">
    <source>
        <dbReference type="Pfam" id="PF04895"/>
    </source>
</evidence>
<comment type="similarity">
    <text evidence="1">Belongs to the Nre family.</text>
</comment>
<gene>
    <name evidence="4" type="ORF">SAMN04488589_0636</name>
</gene>